<dbReference type="SUPFAM" id="SSF56112">
    <property type="entry name" value="Protein kinase-like (PK-like)"/>
    <property type="match status" value="1"/>
</dbReference>
<evidence type="ECO:0000313" key="5">
    <source>
        <dbReference type="Proteomes" id="UP001141259"/>
    </source>
</evidence>
<gene>
    <name evidence="4" type="ORF">NZH93_00335</name>
</gene>
<evidence type="ECO:0000256" key="2">
    <source>
        <dbReference type="SAM" id="Phobius"/>
    </source>
</evidence>
<dbReference type="AlphaFoldDB" id="A0A9X2VEM7"/>
<dbReference type="RefSeq" id="WP_259620808.1">
    <property type="nucleotide sequence ID" value="NZ_JANYMP010000001.1"/>
</dbReference>
<comment type="caution">
    <text evidence="4">The sequence shown here is derived from an EMBL/GenBank/DDBJ whole genome shotgun (WGS) entry which is preliminary data.</text>
</comment>
<dbReference type="Gene3D" id="1.10.510.10">
    <property type="entry name" value="Transferase(Phosphotransferase) domain 1"/>
    <property type="match status" value="1"/>
</dbReference>
<feature type="transmembrane region" description="Helical" evidence="2">
    <location>
        <begin position="369"/>
        <end position="388"/>
    </location>
</feature>
<dbReference type="Pfam" id="PF01636">
    <property type="entry name" value="APH"/>
    <property type="match status" value="1"/>
</dbReference>
<evidence type="ECO:0000313" key="4">
    <source>
        <dbReference type="EMBL" id="MCS7475285.1"/>
    </source>
</evidence>
<name>A0A9X2VEM7_9PSEU</name>
<keyword evidence="5" id="KW-1185">Reference proteome</keyword>
<keyword evidence="2" id="KW-1133">Transmembrane helix</keyword>
<keyword evidence="2" id="KW-0812">Transmembrane</keyword>
<dbReference type="EMBL" id="JANYMP010000001">
    <property type="protein sequence ID" value="MCS7475285.1"/>
    <property type="molecule type" value="Genomic_DNA"/>
</dbReference>
<keyword evidence="2" id="KW-0472">Membrane</keyword>
<reference evidence="4" key="1">
    <citation type="submission" date="2022-08" db="EMBL/GenBank/DDBJ databases">
        <authorList>
            <person name="Tistechok S."/>
            <person name="Samborskyy M."/>
            <person name="Roman I."/>
        </authorList>
    </citation>
    <scope>NUCLEOTIDE SEQUENCE</scope>
    <source>
        <strain evidence="4">DSM 103496</strain>
    </source>
</reference>
<proteinExistence type="predicted"/>
<organism evidence="4 5">
    <name type="scientific">Umezawaea endophytica</name>
    <dbReference type="NCBI Taxonomy" id="1654476"/>
    <lineage>
        <taxon>Bacteria</taxon>
        <taxon>Bacillati</taxon>
        <taxon>Actinomycetota</taxon>
        <taxon>Actinomycetes</taxon>
        <taxon>Pseudonocardiales</taxon>
        <taxon>Pseudonocardiaceae</taxon>
        <taxon>Umezawaea</taxon>
    </lineage>
</organism>
<feature type="transmembrane region" description="Helical" evidence="2">
    <location>
        <begin position="394"/>
        <end position="415"/>
    </location>
</feature>
<accession>A0A9X2VEM7</accession>
<evidence type="ECO:0000256" key="1">
    <source>
        <dbReference type="SAM" id="MobiDB-lite"/>
    </source>
</evidence>
<dbReference type="InterPro" id="IPR011009">
    <property type="entry name" value="Kinase-like_dom_sf"/>
</dbReference>
<sequence length="419" mass="45192">MPLVRYPGFDDYMKAVQQPDVFTTDELRLLELVVHPVFGIPSPASGTSAVVFKATESGQAKALRFFTRADAGNGQRYNALHDHFVARDLLSAVALPRWIDDGIRVNGRTWPVVRMQWVEGHTLNRHVDELVSRRDTAALAALAETWRELVNRLQRADFAHGDLQHGNVLVDDRGAMRLVDFDCSWIAAFASSAPPSETGHRNYQPANRAWDRWMDTFPGLVVYLSLLALAKNPERGALNTGENLLFAQQDFQPPFATPAWSFLSGLRDGGIDDLAARLKRCCSPGWTATGGLDALLAPAARPWWERTSTVVAGTAPTAVPAPRGPTTTPATPTPPRVAVRNDGTPTAAWWKGTTPAPPEPVSKRPRVRAVLTVATVLGLVVALLSLAIDFDAPGGPIALALGVVAFTLAAIVGLVKGSG</sequence>
<dbReference type="InterPro" id="IPR002575">
    <property type="entry name" value="Aminoglycoside_PTrfase"/>
</dbReference>
<evidence type="ECO:0000259" key="3">
    <source>
        <dbReference type="Pfam" id="PF01636"/>
    </source>
</evidence>
<feature type="region of interest" description="Disordered" evidence="1">
    <location>
        <begin position="315"/>
        <end position="338"/>
    </location>
</feature>
<protein>
    <recommendedName>
        <fullName evidence="3">Aminoglycoside phosphotransferase domain-containing protein</fullName>
    </recommendedName>
</protein>
<dbReference type="Proteomes" id="UP001141259">
    <property type="component" value="Unassembled WGS sequence"/>
</dbReference>
<feature type="compositionally biased region" description="Low complexity" evidence="1">
    <location>
        <begin position="315"/>
        <end position="330"/>
    </location>
</feature>
<feature type="domain" description="Aminoglycoside phosphotransferase" evidence="3">
    <location>
        <begin position="43"/>
        <end position="149"/>
    </location>
</feature>